<dbReference type="PANTHER" id="PTHR47959:SF1">
    <property type="entry name" value="ATP-DEPENDENT RNA HELICASE DBPA"/>
    <property type="match status" value="1"/>
</dbReference>
<dbReference type="Gene3D" id="3.40.50.300">
    <property type="entry name" value="P-loop containing nucleotide triphosphate hydrolases"/>
    <property type="match status" value="1"/>
</dbReference>
<sequence length="246" mass="28057">MPRPSTVNEPPTLAQPAHEPHLVQQMKEDEFVLPYSLFLPQASPFLHAKVSDSVNREPGEVEYLVLDEADQMLAVGFEEAVESILENLPQKRQSMLFSATMPTWVKKLARKYLDNPVFSKDLILGALMISFLLRYGFSRRKESAEEESLDVTADWSEREEAVDDHTVLVQNFEDEAHYYDYHVVYSASYMQIESTGRRVLVYLRGHEGRGIGLRWSEGIWISHCGKSPSFNGDVVEKTDNAETNES</sequence>
<keyword evidence="4" id="KW-0067">ATP-binding</keyword>
<evidence type="ECO:0000256" key="2">
    <source>
        <dbReference type="ARBA" id="ARBA00022801"/>
    </source>
</evidence>
<dbReference type="InterPro" id="IPR027417">
    <property type="entry name" value="P-loop_NTPase"/>
</dbReference>
<keyword evidence="1" id="KW-0547">Nucleotide-binding</keyword>
<dbReference type="PROSITE" id="PS51192">
    <property type="entry name" value="HELICASE_ATP_BIND_1"/>
    <property type="match status" value="1"/>
</dbReference>
<dbReference type="InterPro" id="IPR014001">
    <property type="entry name" value="Helicase_ATP-bd"/>
</dbReference>
<dbReference type="Pfam" id="PF00270">
    <property type="entry name" value="DEAD"/>
    <property type="match status" value="1"/>
</dbReference>
<evidence type="ECO:0000313" key="6">
    <source>
        <dbReference type="EMBL" id="VDD35917.1"/>
    </source>
</evidence>
<organism evidence="6">
    <name type="scientific">Brassica oleracea</name>
    <name type="common">Wild cabbage</name>
    <dbReference type="NCBI Taxonomy" id="3712"/>
    <lineage>
        <taxon>Eukaryota</taxon>
        <taxon>Viridiplantae</taxon>
        <taxon>Streptophyta</taxon>
        <taxon>Embryophyta</taxon>
        <taxon>Tracheophyta</taxon>
        <taxon>Spermatophyta</taxon>
        <taxon>Magnoliopsida</taxon>
        <taxon>eudicotyledons</taxon>
        <taxon>Gunneridae</taxon>
        <taxon>Pentapetalae</taxon>
        <taxon>rosids</taxon>
        <taxon>malvids</taxon>
        <taxon>Brassicales</taxon>
        <taxon>Brassicaceae</taxon>
        <taxon>Brassiceae</taxon>
        <taxon>Brassica</taxon>
    </lineage>
</organism>
<dbReference type="InterPro" id="IPR011545">
    <property type="entry name" value="DEAD/DEAH_box_helicase_dom"/>
</dbReference>
<dbReference type="InterPro" id="IPR050079">
    <property type="entry name" value="DEAD_box_RNA_helicase"/>
</dbReference>
<keyword evidence="3" id="KW-0347">Helicase</keyword>
<dbReference type="AlphaFoldDB" id="A0A3P6DW92"/>
<evidence type="ECO:0000256" key="4">
    <source>
        <dbReference type="ARBA" id="ARBA00022840"/>
    </source>
</evidence>
<keyword evidence="2" id="KW-0378">Hydrolase</keyword>
<dbReference type="GO" id="GO:0003724">
    <property type="term" value="F:RNA helicase activity"/>
    <property type="evidence" value="ECO:0007669"/>
    <property type="project" value="TreeGrafter"/>
</dbReference>
<dbReference type="GO" id="GO:0005524">
    <property type="term" value="F:ATP binding"/>
    <property type="evidence" value="ECO:0007669"/>
    <property type="project" value="UniProtKB-KW"/>
</dbReference>
<dbReference type="EMBL" id="LR031876">
    <property type="protein sequence ID" value="VDD35917.1"/>
    <property type="molecule type" value="Genomic_DNA"/>
</dbReference>
<dbReference type="GO" id="GO:0016787">
    <property type="term" value="F:hydrolase activity"/>
    <property type="evidence" value="ECO:0007669"/>
    <property type="project" value="UniProtKB-KW"/>
</dbReference>
<feature type="domain" description="Helicase ATP-binding" evidence="5">
    <location>
        <begin position="47"/>
        <end position="119"/>
    </location>
</feature>
<evidence type="ECO:0000259" key="5">
    <source>
        <dbReference type="PROSITE" id="PS51192"/>
    </source>
</evidence>
<gene>
    <name evidence="6" type="ORF">BOLC7T41477H</name>
</gene>
<dbReference type="PANTHER" id="PTHR47959">
    <property type="entry name" value="ATP-DEPENDENT RNA HELICASE RHLE-RELATED"/>
    <property type="match status" value="1"/>
</dbReference>
<protein>
    <recommendedName>
        <fullName evidence="5">Helicase ATP-binding domain-containing protein</fullName>
    </recommendedName>
</protein>
<reference evidence="6" key="1">
    <citation type="submission" date="2018-11" db="EMBL/GenBank/DDBJ databases">
        <authorList>
            <consortium name="Genoscope - CEA"/>
            <person name="William W."/>
        </authorList>
    </citation>
    <scope>NUCLEOTIDE SEQUENCE</scope>
</reference>
<name>A0A3P6DW92_BRAOL</name>
<proteinExistence type="predicted"/>
<evidence type="ECO:0000256" key="1">
    <source>
        <dbReference type="ARBA" id="ARBA00022741"/>
    </source>
</evidence>
<dbReference type="SUPFAM" id="SSF52540">
    <property type="entry name" value="P-loop containing nucleoside triphosphate hydrolases"/>
    <property type="match status" value="1"/>
</dbReference>
<dbReference type="GO" id="GO:0003676">
    <property type="term" value="F:nucleic acid binding"/>
    <property type="evidence" value="ECO:0007669"/>
    <property type="project" value="InterPro"/>
</dbReference>
<evidence type="ECO:0000256" key="3">
    <source>
        <dbReference type="ARBA" id="ARBA00022806"/>
    </source>
</evidence>
<dbReference type="GO" id="GO:0005829">
    <property type="term" value="C:cytosol"/>
    <property type="evidence" value="ECO:0007669"/>
    <property type="project" value="TreeGrafter"/>
</dbReference>
<accession>A0A3P6DW92</accession>